<accession>A0A453Q1U6</accession>
<keyword evidence="1" id="KW-0812">Transmembrane</keyword>
<name>A0A453Q1U6_AEGTS</name>
<dbReference type="Gramene" id="AET6Gv20944900.1">
    <property type="protein sequence ID" value="AET6Gv20944900.1"/>
    <property type="gene ID" value="AET6Gv20944900"/>
</dbReference>
<evidence type="ECO:0000313" key="3">
    <source>
        <dbReference type="Proteomes" id="UP000015105"/>
    </source>
</evidence>
<evidence type="ECO:0000313" key="2">
    <source>
        <dbReference type="EnsemblPlants" id="AET6Gv20944900.1"/>
    </source>
</evidence>
<feature type="transmembrane region" description="Helical" evidence="1">
    <location>
        <begin position="12"/>
        <end position="31"/>
    </location>
</feature>
<dbReference type="AlphaFoldDB" id="A0A453Q1U6"/>
<dbReference type="Proteomes" id="UP000015105">
    <property type="component" value="Chromosome 6D"/>
</dbReference>
<reference evidence="2" key="3">
    <citation type="journal article" date="2017" name="Nature">
        <title>Genome sequence of the progenitor of the wheat D genome Aegilops tauschii.</title>
        <authorList>
            <person name="Luo M.C."/>
            <person name="Gu Y.Q."/>
            <person name="Puiu D."/>
            <person name="Wang H."/>
            <person name="Twardziok S.O."/>
            <person name="Deal K.R."/>
            <person name="Huo N."/>
            <person name="Zhu T."/>
            <person name="Wang L."/>
            <person name="Wang Y."/>
            <person name="McGuire P.E."/>
            <person name="Liu S."/>
            <person name="Long H."/>
            <person name="Ramasamy R.K."/>
            <person name="Rodriguez J.C."/>
            <person name="Van S.L."/>
            <person name="Yuan L."/>
            <person name="Wang Z."/>
            <person name="Xia Z."/>
            <person name="Xiao L."/>
            <person name="Anderson O.D."/>
            <person name="Ouyang S."/>
            <person name="Liang Y."/>
            <person name="Zimin A.V."/>
            <person name="Pertea G."/>
            <person name="Qi P."/>
            <person name="Bennetzen J.L."/>
            <person name="Dai X."/>
            <person name="Dawson M.W."/>
            <person name="Muller H.G."/>
            <person name="Kugler K."/>
            <person name="Rivarola-Duarte L."/>
            <person name="Spannagl M."/>
            <person name="Mayer K.F.X."/>
            <person name="Lu F.H."/>
            <person name="Bevan M.W."/>
            <person name="Leroy P."/>
            <person name="Li P."/>
            <person name="You F.M."/>
            <person name="Sun Q."/>
            <person name="Liu Z."/>
            <person name="Lyons E."/>
            <person name="Wicker T."/>
            <person name="Salzberg S.L."/>
            <person name="Devos K.M."/>
            <person name="Dvorak J."/>
        </authorList>
    </citation>
    <scope>NUCLEOTIDE SEQUENCE [LARGE SCALE GENOMIC DNA]</scope>
    <source>
        <strain evidence="2">cv. AL8/78</strain>
    </source>
</reference>
<reference evidence="3" key="2">
    <citation type="journal article" date="2017" name="Nat. Plants">
        <title>The Aegilops tauschii genome reveals multiple impacts of transposons.</title>
        <authorList>
            <person name="Zhao G."/>
            <person name="Zou C."/>
            <person name="Li K."/>
            <person name="Wang K."/>
            <person name="Li T."/>
            <person name="Gao L."/>
            <person name="Zhang X."/>
            <person name="Wang H."/>
            <person name="Yang Z."/>
            <person name="Liu X."/>
            <person name="Jiang W."/>
            <person name="Mao L."/>
            <person name="Kong X."/>
            <person name="Jiao Y."/>
            <person name="Jia J."/>
        </authorList>
    </citation>
    <scope>NUCLEOTIDE SEQUENCE [LARGE SCALE GENOMIC DNA]</scope>
    <source>
        <strain evidence="3">cv. AL8/78</strain>
    </source>
</reference>
<organism evidence="2 3">
    <name type="scientific">Aegilops tauschii subsp. strangulata</name>
    <name type="common">Goatgrass</name>
    <dbReference type="NCBI Taxonomy" id="200361"/>
    <lineage>
        <taxon>Eukaryota</taxon>
        <taxon>Viridiplantae</taxon>
        <taxon>Streptophyta</taxon>
        <taxon>Embryophyta</taxon>
        <taxon>Tracheophyta</taxon>
        <taxon>Spermatophyta</taxon>
        <taxon>Magnoliopsida</taxon>
        <taxon>Liliopsida</taxon>
        <taxon>Poales</taxon>
        <taxon>Poaceae</taxon>
        <taxon>BOP clade</taxon>
        <taxon>Pooideae</taxon>
        <taxon>Triticodae</taxon>
        <taxon>Triticeae</taxon>
        <taxon>Triticinae</taxon>
        <taxon>Aegilops</taxon>
    </lineage>
</organism>
<proteinExistence type="predicted"/>
<reference evidence="2" key="5">
    <citation type="journal article" date="2021" name="G3 (Bethesda)">
        <title>Aegilops tauschii genome assembly Aet v5.0 features greater sequence contiguity and improved annotation.</title>
        <authorList>
            <person name="Wang L."/>
            <person name="Zhu T."/>
            <person name="Rodriguez J.C."/>
            <person name="Deal K.R."/>
            <person name="Dubcovsky J."/>
            <person name="McGuire P.E."/>
            <person name="Lux T."/>
            <person name="Spannagl M."/>
            <person name="Mayer K.F.X."/>
            <person name="Baldrich P."/>
            <person name="Meyers B.C."/>
            <person name="Huo N."/>
            <person name="Gu Y.Q."/>
            <person name="Zhou H."/>
            <person name="Devos K.M."/>
            <person name="Bennetzen J.L."/>
            <person name="Unver T."/>
            <person name="Budak H."/>
            <person name="Gulick P.J."/>
            <person name="Galiba G."/>
            <person name="Kalapos B."/>
            <person name="Nelson D.R."/>
            <person name="Li P."/>
            <person name="You F.M."/>
            <person name="Luo M.C."/>
            <person name="Dvorak J."/>
        </authorList>
    </citation>
    <scope>NUCLEOTIDE SEQUENCE [LARGE SCALE GENOMIC DNA]</scope>
    <source>
        <strain evidence="2">cv. AL8/78</strain>
    </source>
</reference>
<protein>
    <submittedName>
        <fullName evidence="2">Uncharacterized protein</fullName>
    </submittedName>
</protein>
<evidence type="ECO:0000256" key="1">
    <source>
        <dbReference type="SAM" id="Phobius"/>
    </source>
</evidence>
<reference evidence="3" key="1">
    <citation type="journal article" date="2014" name="Science">
        <title>Ancient hybridizations among the ancestral genomes of bread wheat.</title>
        <authorList>
            <consortium name="International Wheat Genome Sequencing Consortium,"/>
            <person name="Marcussen T."/>
            <person name="Sandve S.R."/>
            <person name="Heier L."/>
            <person name="Spannagl M."/>
            <person name="Pfeifer M."/>
            <person name="Jakobsen K.S."/>
            <person name="Wulff B.B."/>
            <person name="Steuernagel B."/>
            <person name="Mayer K.F."/>
            <person name="Olsen O.A."/>
        </authorList>
    </citation>
    <scope>NUCLEOTIDE SEQUENCE [LARGE SCALE GENOMIC DNA]</scope>
    <source>
        <strain evidence="3">cv. AL8/78</strain>
    </source>
</reference>
<keyword evidence="3" id="KW-1185">Reference proteome</keyword>
<reference evidence="2" key="4">
    <citation type="submission" date="2019-03" db="UniProtKB">
        <authorList>
            <consortium name="EnsemblPlants"/>
        </authorList>
    </citation>
    <scope>IDENTIFICATION</scope>
</reference>
<keyword evidence="1" id="KW-0472">Membrane</keyword>
<sequence>MIRRSASSLHHLQFHHFVFIYYIAAAAFLILSKKLNVYVFSQYVCCISAGIACQAGSS</sequence>
<keyword evidence="1" id="KW-1133">Transmembrane helix</keyword>
<dbReference type="EnsemblPlants" id="AET6Gv20944900.1">
    <property type="protein sequence ID" value="AET6Gv20944900.1"/>
    <property type="gene ID" value="AET6Gv20944900"/>
</dbReference>